<dbReference type="InterPro" id="IPR005648">
    <property type="entry name" value="FlgD"/>
</dbReference>
<accession>A0A127PCV1</accession>
<evidence type="ECO:0000256" key="4">
    <source>
        <dbReference type="ARBA" id="ARBA00024746"/>
    </source>
</evidence>
<dbReference type="Proteomes" id="UP000072421">
    <property type="component" value="Chromosome"/>
</dbReference>
<gene>
    <name evidence="5" type="ORF">CFter6_2911</name>
</gene>
<dbReference type="PATRIC" id="fig|158899.10.peg.2908"/>
<dbReference type="RefSeq" id="WP_061540363.1">
    <property type="nucleotide sequence ID" value="NZ_CP013232.1"/>
</dbReference>
<evidence type="ECO:0000256" key="2">
    <source>
        <dbReference type="ARBA" id="ARBA00016013"/>
    </source>
</evidence>
<comment type="function">
    <text evidence="4">Required for flagellar hook formation. May act as a scaffolding protein.</text>
</comment>
<sequence>MAIDAVGGSSNLQPNGLNMQDFLKVLLTQLTYQDPLKPMDNQQFMAQMAQFTTLQQSQELNGKMDQLISTQSALQSVGLLGRTVDINTSGGAVTGTVKALALSGDTPQLTIQTTAGVTLANISLSQIVTVR</sequence>
<keyword evidence="5" id="KW-0966">Cell projection</keyword>
<protein>
    <recommendedName>
        <fullName evidence="2">Basal-body rod modification protein FlgD</fullName>
    </recommendedName>
</protein>
<dbReference type="EMBL" id="CP013232">
    <property type="protein sequence ID" value="AMO95577.1"/>
    <property type="molecule type" value="Genomic_DNA"/>
</dbReference>
<keyword evidence="5" id="KW-0282">Flagellum</keyword>
<evidence type="ECO:0000256" key="3">
    <source>
        <dbReference type="ARBA" id="ARBA00022795"/>
    </source>
</evidence>
<keyword evidence="5" id="KW-0969">Cilium</keyword>
<dbReference type="AlphaFoldDB" id="A0A127PCV1"/>
<comment type="similarity">
    <text evidence="1">Belongs to the FlgD family.</text>
</comment>
<reference evidence="5 6" key="1">
    <citation type="submission" date="2015-11" db="EMBL/GenBank/DDBJ databases">
        <title>Exploring the genomic traits of fungus-feeding bacterial genus Collimonas.</title>
        <authorList>
            <person name="Song C."/>
            <person name="Schmidt R."/>
            <person name="de Jager V."/>
            <person name="Krzyzanowska D."/>
            <person name="Jongedijk E."/>
            <person name="Cankar K."/>
            <person name="Beekwilder J."/>
            <person name="van Veen A."/>
            <person name="de Boer W."/>
            <person name="van Veen J.A."/>
            <person name="Garbeva P."/>
        </authorList>
    </citation>
    <scope>NUCLEOTIDE SEQUENCE [LARGE SCALE GENOMIC DNA]</scope>
    <source>
        <strain evidence="5 6">Ter6</strain>
    </source>
</reference>
<dbReference type="Pfam" id="PF03963">
    <property type="entry name" value="FlgD"/>
    <property type="match status" value="1"/>
</dbReference>
<keyword evidence="3" id="KW-1005">Bacterial flagellum biogenesis</keyword>
<organism evidence="5">
    <name type="scientific">Collimonas fungivorans</name>
    <dbReference type="NCBI Taxonomy" id="158899"/>
    <lineage>
        <taxon>Bacteria</taxon>
        <taxon>Pseudomonadati</taxon>
        <taxon>Pseudomonadota</taxon>
        <taxon>Betaproteobacteria</taxon>
        <taxon>Burkholderiales</taxon>
        <taxon>Oxalobacteraceae</taxon>
        <taxon>Collimonas</taxon>
    </lineage>
</organism>
<dbReference type="GO" id="GO:0044781">
    <property type="term" value="P:bacterial-type flagellum organization"/>
    <property type="evidence" value="ECO:0007669"/>
    <property type="project" value="UniProtKB-KW"/>
</dbReference>
<evidence type="ECO:0000313" key="6">
    <source>
        <dbReference type="Proteomes" id="UP000072421"/>
    </source>
</evidence>
<dbReference type="OrthoDB" id="9785233at2"/>
<evidence type="ECO:0000256" key="1">
    <source>
        <dbReference type="ARBA" id="ARBA00010577"/>
    </source>
</evidence>
<evidence type="ECO:0000313" key="5">
    <source>
        <dbReference type="EMBL" id="AMO95577.1"/>
    </source>
</evidence>
<name>A0A127PCV1_9BURK</name>
<proteinExistence type="inferred from homology"/>